<name>A0A2N6VPD4_9MICO</name>
<evidence type="ECO:0000256" key="1">
    <source>
        <dbReference type="ARBA" id="ARBA00022491"/>
    </source>
</evidence>
<sequence length="201" mass="21833">MKGVVPVTDRREDIIQAAIELAQKEGPKAATVRAVAQHVGIGASTLRYYFPTQSDLGRAVAERLISSVTPDLNIRDSSQPPHERLAECIIQFLPPTDESVEAMVSAWVAQMARLFDPQSGDGPAQMMSRLYEVGLGRITGWLQALAQEGHIDEADISRVASLLSATCDGLMFQLGAKTLTLDDAKDHVTWLCATVLPRANH</sequence>
<evidence type="ECO:0000256" key="2">
    <source>
        <dbReference type="ARBA" id="ARBA00023015"/>
    </source>
</evidence>
<protein>
    <submittedName>
        <fullName evidence="7">TetR/AcrR family transcriptional regulator</fullName>
    </submittedName>
</protein>
<reference evidence="7 8" key="1">
    <citation type="submission" date="2017-09" db="EMBL/GenBank/DDBJ databases">
        <title>Bacterial strain isolated from the female urinary microbiota.</title>
        <authorList>
            <person name="Thomas-White K."/>
            <person name="Kumar N."/>
            <person name="Forster S."/>
            <person name="Putonti C."/>
            <person name="Lawley T."/>
            <person name="Wolfe A.J."/>
        </authorList>
    </citation>
    <scope>NUCLEOTIDE SEQUENCE [LARGE SCALE GENOMIC DNA]</scope>
    <source>
        <strain evidence="7 8">UMB1301</strain>
    </source>
</reference>
<dbReference type="SUPFAM" id="SSF48498">
    <property type="entry name" value="Tetracyclin repressor-like, C-terminal domain"/>
    <property type="match status" value="1"/>
</dbReference>
<evidence type="ECO:0000313" key="7">
    <source>
        <dbReference type="EMBL" id="PMD06001.1"/>
    </source>
</evidence>
<comment type="caution">
    <text evidence="7">The sequence shown here is derived from an EMBL/GenBank/DDBJ whole genome shotgun (WGS) entry which is preliminary data.</text>
</comment>
<evidence type="ECO:0000313" key="8">
    <source>
        <dbReference type="Proteomes" id="UP000235598"/>
    </source>
</evidence>
<evidence type="ECO:0000256" key="5">
    <source>
        <dbReference type="PROSITE-ProRule" id="PRU00335"/>
    </source>
</evidence>
<dbReference type="OrthoDB" id="9816296at2"/>
<dbReference type="InterPro" id="IPR036271">
    <property type="entry name" value="Tet_transcr_reg_TetR-rel_C_sf"/>
</dbReference>
<keyword evidence="3 5" id="KW-0238">DNA-binding</keyword>
<dbReference type="InterPro" id="IPR039538">
    <property type="entry name" value="BetI_C"/>
</dbReference>
<evidence type="ECO:0000256" key="4">
    <source>
        <dbReference type="ARBA" id="ARBA00023163"/>
    </source>
</evidence>
<feature type="DNA-binding region" description="H-T-H motif" evidence="5">
    <location>
        <begin position="31"/>
        <end position="50"/>
    </location>
</feature>
<dbReference type="Gene3D" id="1.10.357.10">
    <property type="entry name" value="Tetracycline Repressor, domain 2"/>
    <property type="match status" value="1"/>
</dbReference>
<dbReference type="PROSITE" id="PS50977">
    <property type="entry name" value="HTH_TETR_2"/>
    <property type="match status" value="1"/>
</dbReference>
<keyword evidence="2" id="KW-0805">Transcription regulation</keyword>
<keyword evidence="1" id="KW-0678">Repressor</keyword>
<evidence type="ECO:0000259" key="6">
    <source>
        <dbReference type="PROSITE" id="PS50977"/>
    </source>
</evidence>
<dbReference type="PANTHER" id="PTHR30055">
    <property type="entry name" value="HTH-TYPE TRANSCRIPTIONAL REGULATOR RUTR"/>
    <property type="match status" value="1"/>
</dbReference>
<dbReference type="InterPro" id="IPR009057">
    <property type="entry name" value="Homeodomain-like_sf"/>
</dbReference>
<dbReference type="GO" id="GO:0000976">
    <property type="term" value="F:transcription cis-regulatory region binding"/>
    <property type="evidence" value="ECO:0007669"/>
    <property type="project" value="TreeGrafter"/>
</dbReference>
<dbReference type="GO" id="GO:0003700">
    <property type="term" value="F:DNA-binding transcription factor activity"/>
    <property type="evidence" value="ECO:0007669"/>
    <property type="project" value="TreeGrafter"/>
</dbReference>
<proteinExistence type="predicted"/>
<dbReference type="EMBL" id="PNHK01000001">
    <property type="protein sequence ID" value="PMD06001.1"/>
    <property type="molecule type" value="Genomic_DNA"/>
</dbReference>
<feature type="domain" description="HTH tetR-type" evidence="6">
    <location>
        <begin position="8"/>
        <end position="68"/>
    </location>
</feature>
<gene>
    <name evidence="7" type="ORF">CJ199_00930</name>
</gene>
<evidence type="ECO:0000256" key="3">
    <source>
        <dbReference type="ARBA" id="ARBA00023125"/>
    </source>
</evidence>
<dbReference type="SUPFAM" id="SSF46689">
    <property type="entry name" value="Homeodomain-like"/>
    <property type="match status" value="1"/>
</dbReference>
<organism evidence="7 8">
    <name type="scientific">Brevibacterium paucivorans</name>
    <dbReference type="NCBI Taxonomy" id="170994"/>
    <lineage>
        <taxon>Bacteria</taxon>
        <taxon>Bacillati</taxon>
        <taxon>Actinomycetota</taxon>
        <taxon>Actinomycetes</taxon>
        <taxon>Micrococcales</taxon>
        <taxon>Brevibacteriaceae</taxon>
        <taxon>Brevibacterium</taxon>
    </lineage>
</organism>
<dbReference type="PANTHER" id="PTHR30055:SF234">
    <property type="entry name" value="HTH-TYPE TRANSCRIPTIONAL REGULATOR BETI"/>
    <property type="match status" value="1"/>
</dbReference>
<keyword evidence="4" id="KW-0804">Transcription</keyword>
<dbReference type="InterPro" id="IPR001647">
    <property type="entry name" value="HTH_TetR"/>
</dbReference>
<dbReference type="Proteomes" id="UP000235598">
    <property type="component" value="Unassembled WGS sequence"/>
</dbReference>
<dbReference type="AlphaFoldDB" id="A0A2N6VPD4"/>
<dbReference type="Pfam" id="PF13977">
    <property type="entry name" value="TetR_C_6"/>
    <property type="match status" value="1"/>
</dbReference>
<accession>A0A2N6VPD4</accession>
<dbReference type="Pfam" id="PF00440">
    <property type="entry name" value="TetR_N"/>
    <property type="match status" value="1"/>
</dbReference>
<dbReference type="InterPro" id="IPR050109">
    <property type="entry name" value="HTH-type_TetR-like_transc_reg"/>
</dbReference>
<dbReference type="RefSeq" id="WP_102237656.1">
    <property type="nucleotide sequence ID" value="NZ_PNHK01000001.1"/>
</dbReference>